<organism evidence="3 4">
    <name type="scientific">Phytophthora rubi</name>
    <dbReference type="NCBI Taxonomy" id="129364"/>
    <lineage>
        <taxon>Eukaryota</taxon>
        <taxon>Sar</taxon>
        <taxon>Stramenopiles</taxon>
        <taxon>Oomycota</taxon>
        <taxon>Peronosporomycetes</taxon>
        <taxon>Peronosporales</taxon>
        <taxon>Peronosporaceae</taxon>
        <taxon>Phytophthora</taxon>
    </lineage>
</organism>
<evidence type="ECO:0000313" key="2">
    <source>
        <dbReference type="EMBL" id="KAE9041422.1"/>
    </source>
</evidence>
<reference evidence="3 4" key="1">
    <citation type="submission" date="2018-08" db="EMBL/GenBank/DDBJ databases">
        <title>Genomic investigation of the strawberry pathogen Phytophthora fragariae indicates pathogenicity is determined by transcriptional variation in three key races.</title>
        <authorList>
            <person name="Adams T.M."/>
            <person name="Armitage A.D."/>
            <person name="Sobczyk M.K."/>
            <person name="Bates H.J."/>
            <person name="Dunwell J.M."/>
            <person name="Nellist C.F."/>
            <person name="Harrison R.J."/>
        </authorList>
    </citation>
    <scope>NUCLEOTIDE SEQUENCE [LARGE SCALE GENOMIC DNA]</scope>
    <source>
        <strain evidence="2 5">SCRP324</strain>
        <strain evidence="3 4">SCRP333</strain>
    </source>
</reference>
<evidence type="ECO:0008006" key="6">
    <source>
        <dbReference type="Google" id="ProtNLM"/>
    </source>
</evidence>
<proteinExistence type="predicted"/>
<dbReference type="Proteomes" id="UP000435112">
    <property type="component" value="Unassembled WGS sequence"/>
</dbReference>
<dbReference type="EMBL" id="QXFT01000061">
    <property type="protein sequence ID" value="KAE9356979.1"/>
    <property type="molecule type" value="Genomic_DNA"/>
</dbReference>
<comment type="caution">
    <text evidence="3">The sequence shown here is derived from an EMBL/GenBank/DDBJ whole genome shotgun (WGS) entry which is preliminary data.</text>
</comment>
<evidence type="ECO:0000313" key="3">
    <source>
        <dbReference type="EMBL" id="KAE9356979.1"/>
    </source>
</evidence>
<feature type="signal peptide" evidence="1">
    <location>
        <begin position="1"/>
        <end position="21"/>
    </location>
</feature>
<keyword evidence="1" id="KW-0732">Signal</keyword>
<keyword evidence="4" id="KW-1185">Reference proteome</keyword>
<dbReference type="OrthoDB" id="112158at2759"/>
<gene>
    <name evidence="2" type="ORF">PR002_g4460</name>
    <name evidence="3" type="ORF">PR003_g2021</name>
</gene>
<feature type="chain" id="PRO_5036381432" description="RxLR effector protein" evidence="1">
    <location>
        <begin position="22"/>
        <end position="71"/>
    </location>
</feature>
<name>A0A6A4G142_9STRA</name>
<evidence type="ECO:0000313" key="4">
    <source>
        <dbReference type="Proteomes" id="UP000434957"/>
    </source>
</evidence>
<dbReference type="EMBL" id="QXFU01000173">
    <property type="protein sequence ID" value="KAE9041422.1"/>
    <property type="molecule type" value="Genomic_DNA"/>
</dbReference>
<sequence length="71" mass="7675">MLSSQLMLVLVLGVLPRHMWGSSVEFTPDGFTLEKFSDKLNAIFGYKSRSEILASGKAVNHVNAAPAKPNG</sequence>
<dbReference type="Proteomes" id="UP000434957">
    <property type="component" value="Unassembled WGS sequence"/>
</dbReference>
<evidence type="ECO:0000256" key="1">
    <source>
        <dbReference type="SAM" id="SignalP"/>
    </source>
</evidence>
<evidence type="ECO:0000313" key="5">
    <source>
        <dbReference type="Proteomes" id="UP000435112"/>
    </source>
</evidence>
<protein>
    <recommendedName>
        <fullName evidence="6">RxLR effector protein</fullName>
    </recommendedName>
</protein>
<accession>A0A6A4G142</accession>
<dbReference type="AlphaFoldDB" id="A0A6A4G142"/>